<evidence type="ECO:0000313" key="3">
    <source>
        <dbReference type="Proteomes" id="UP000231516"/>
    </source>
</evidence>
<evidence type="ECO:0000313" key="2">
    <source>
        <dbReference type="EMBL" id="PIB24326.1"/>
    </source>
</evidence>
<dbReference type="Proteomes" id="UP000231516">
    <property type="component" value="Unassembled WGS sequence"/>
</dbReference>
<evidence type="ECO:0000256" key="1">
    <source>
        <dbReference type="SAM" id="SignalP"/>
    </source>
</evidence>
<dbReference type="EMBL" id="MDGM01000012">
    <property type="protein sequence ID" value="PIB24326.1"/>
    <property type="molecule type" value="Genomic_DNA"/>
</dbReference>
<dbReference type="AlphaFoldDB" id="A0A2G5K470"/>
<name>A0A2G5K470_9RHOB</name>
<organism evidence="2 3">
    <name type="scientific">Paramylibacter kogurei</name>
    <dbReference type="NCBI Taxonomy" id="1889778"/>
    <lineage>
        <taxon>Bacteria</taxon>
        <taxon>Pseudomonadati</taxon>
        <taxon>Pseudomonadota</taxon>
        <taxon>Alphaproteobacteria</taxon>
        <taxon>Rhodobacterales</taxon>
        <taxon>Paracoccaceae</taxon>
        <taxon>Paramylibacter</taxon>
    </lineage>
</organism>
<feature type="signal peptide" evidence="1">
    <location>
        <begin position="1"/>
        <end position="23"/>
    </location>
</feature>
<keyword evidence="1" id="KW-0732">Signal</keyword>
<proteinExistence type="predicted"/>
<accession>A0A2G5K470</accession>
<feature type="chain" id="PRO_5013592842" evidence="1">
    <location>
        <begin position="24"/>
        <end position="196"/>
    </location>
</feature>
<comment type="caution">
    <text evidence="2">The sequence shown here is derived from an EMBL/GenBank/DDBJ whole genome shotgun (WGS) entry which is preliminary data.</text>
</comment>
<keyword evidence="3" id="KW-1185">Reference proteome</keyword>
<dbReference type="RefSeq" id="WP_099592650.1">
    <property type="nucleotide sequence ID" value="NZ_MDGM01000012.1"/>
</dbReference>
<sequence>MMLRRLTTSIAFLLGLMAMPIAADVADETSSLHAMAEDCVAAKRDVCVVMASTQVLTSMDMMEHLFKNDAEKLARFAELFEVSSFKTLQTGRPAFRKFLAENAIWTLDFYNERFRAGFEKDYSYEKVRHNYAAFQLLRAQACDELNNAPCAESALWSLNNTQKGGHWDDVVKHFQMKEELAIQLPAKMLADYKGRI</sequence>
<gene>
    <name evidence="2" type="ORF">BFP76_03665</name>
</gene>
<reference evidence="2 3" key="1">
    <citation type="submission" date="2016-08" db="EMBL/GenBank/DDBJ databases">
        <title>Draft genome of Amylibacter sp. strain 4G11.</title>
        <authorList>
            <person name="Wong S.-K."/>
            <person name="Hamasaki K."/>
            <person name="Yoshizawa S."/>
        </authorList>
    </citation>
    <scope>NUCLEOTIDE SEQUENCE [LARGE SCALE GENOMIC DNA]</scope>
    <source>
        <strain evidence="2 3">4G11</strain>
    </source>
</reference>
<protein>
    <submittedName>
        <fullName evidence="2">Uncharacterized protein</fullName>
    </submittedName>
</protein>